<dbReference type="AlphaFoldDB" id="A0AAW9TEA5"/>
<accession>A0AAW9TEA5</accession>
<dbReference type="Proteomes" id="UP000420707">
    <property type="component" value="Unassembled WGS sequence"/>
</dbReference>
<proteinExistence type="predicted"/>
<dbReference type="EMBL" id="VZCR01000088">
    <property type="protein sequence ID" value="MQN32721.1"/>
    <property type="molecule type" value="Genomic_DNA"/>
</dbReference>
<organism evidence="1 2">
    <name type="scientific">Segatella copri</name>
    <dbReference type="NCBI Taxonomy" id="165179"/>
    <lineage>
        <taxon>Bacteria</taxon>
        <taxon>Pseudomonadati</taxon>
        <taxon>Bacteroidota</taxon>
        <taxon>Bacteroidia</taxon>
        <taxon>Bacteroidales</taxon>
        <taxon>Prevotellaceae</taxon>
        <taxon>Segatella</taxon>
    </lineage>
</organism>
<gene>
    <name evidence="1" type="ORF">F7D90_12385</name>
</gene>
<comment type="caution">
    <text evidence="1">The sequence shown here is derived from an EMBL/GenBank/DDBJ whole genome shotgun (WGS) entry which is preliminary data.</text>
</comment>
<protein>
    <submittedName>
        <fullName evidence="1">Uncharacterized protein</fullName>
    </submittedName>
</protein>
<reference evidence="2" key="1">
    <citation type="submission" date="2019-09" db="EMBL/GenBank/DDBJ databases">
        <title>Distinct polysaccharide growth profiles of human intestinal Prevotella copri isolates.</title>
        <authorList>
            <person name="Fehlner-Peach H."/>
            <person name="Magnabosco C."/>
            <person name="Raghavan V."/>
            <person name="Scher J.U."/>
            <person name="Tett A."/>
            <person name="Cox L.M."/>
            <person name="Gottsegen C."/>
            <person name="Watters A."/>
            <person name="Wiltshire- Gordon J.D."/>
            <person name="Segata N."/>
            <person name="Bonneau R."/>
            <person name="Littman D.R."/>
        </authorList>
    </citation>
    <scope>NUCLEOTIDE SEQUENCE [LARGE SCALE GENOMIC DNA]</scope>
    <source>
        <strain evidence="2">iAP146</strain>
    </source>
</reference>
<dbReference type="RefSeq" id="WP_153086091.1">
    <property type="nucleotide sequence ID" value="NZ_VZAM01000060.1"/>
</dbReference>
<evidence type="ECO:0000313" key="1">
    <source>
        <dbReference type="EMBL" id="MQN32721.1"/>
    </source>
</evidence>
<name>A0AAW9TEA5_9BACT</name>
<sequence>MKKAKIMQNLKDTLESFSLSEDTRRKILNEDHPFGNQGTPFIPSEFKEIAQIALAGHFLVTAGVQQVTVQPTCVEFYYHEEAEGGIKDPIVYHRNPKSGSPKSIFKLGILHNHVSGIDITFEKGTHPEDAIRASLLIREFSVDGNPPDSRSTLLYDMLYSQASIFDGFSIKWVDGEEKAEVEADVRKNVAKYDENGQKMQAKEHQELLDKGFTLTKDRKHIQDPRPWQFKKKKLC</sequence>
<evidence type="ECO:0000313" key="2">
    <source>
        <dbReference type="Proteomes" id="UP000420707"/>
    </source>
</evidence>